<keyword evidence="1" id="KW-0812">Transmembrane</keyword>
<keyword evidence="1" id="KW-0472">Membrane</keyword>
<dbReference type="EMBL" id="FNXT01001059">
    <property type="protein sequence ID" value="SZX71551.1"/>
    <property type="molecule type" value="Genomic_DNA"/>
</dbReference>
<dbReference type="Proteomes" id="UP000256970">
    <property type="component" value="Unassembled WGS sequence"/>
</dbReference>
<feature type="transmembrane region" description="Helical" evidence="1">
    <location>
        <begin position="374"/>
        <end position="392"/>
    </location>
</feature>
<feature type="transmembrane region" description="Helical" evidence="1">
    <location>
        <begin position="213"/>
        <end position="235"/>
    </location>
</feature>
<feature type="transmembrane region" description="Helical" evidence="1">
    <location>
        <begin position="50"/>
        <end position="71"/>
    </location>
</feature>
<feature type="transmembrane region" description="Helical" evidence="1">
    <location>
        <begin position="449"/>
        <end position="473"/>
    </location>
</feature>
<proteinExistence type="predicted"/>
<feature type="transmembrane region" description="Helical" evidence="1">
    <location>
        <begin position="15"/>
        <end position="38"/>
    </location>
</feature>
<evidence type="ECO:0000313" key="2">
    <source>
        <dbReference type="EMBL" id="SZX71551.1"/>
    </source>
</evidence>
<name>A0A383W241_TETOB</name>
<protein>
    <submittedName>
        <fullName evidence="2">Uncharacterized protein</fullName>
    </submittedName>
</protein>
<dbReference type="AlphaFoldDB" id="A0A383W241"/>
<feature type="transmembrane region" description="Helical" evidence="1">
    <location>
        <begin position="136"/>
        <end position="161"/>
    </location>
</feature>
<feature type="transmembrane region" description="Helical" evidence="1">
    <location>
        <begin position="333"/>
        <end position="354"/>
    </location>
</feature>
<feature type="transmembrane region" description="Helical" evidence="1">
    <location>
        <begin position="485"/>
        <end position="513"/>
    </location>
</feature>
<evidence type="ECO:0000256" key="1">
    <source>
        <dbReference type="SAM" id="Phobius"/>
    </source>
</evidence>
<feature type="transmembrane region" description="Helical" evidence="1">
    <location>
        <begin position="256"/>
        <end position="278"/>
    </location>
</feature>
<dbReference type="PANTHER" id="PTHR34116">
    <property type="entry name" value="PLASMINOGEN ACTIVATOR INHIBITOR"/>
    <property type="match status" value="1"/>
</dbReference>
<dbReference type="PANTHER" id="PTHR34116:SF2">
    <property type="entry name" value="THH1_TOM1_TOM3 DOMAIN-CONTAINING PROTEIN"/>
    <property type="match status" value="1"/>
</dbReference>
<keyword evidence="1" id="KW-1133">Transmembrane helix</keyword>
<keyword evidence="3" id="KW-1185">Reference proteome</keyword>
<reference evidence="2 3" key="1">
    <citation type="submission" date="2016-10" db="EMBL/GenBank/DDBJ databases">
        <authorList>
            <person name="Cai Z."/>
        </authorList>
    </citation>
    <scope>NUCLEOTIDE SEQUENCE [LARGE SCALE GENOMIC DNA]</scope>
</reference>
<evidence type="ECO:0000313" key="3">
    <source>
        <dbReference type="Proteomes" id="UP000256970"/>
    </source>
</evidence>
<accession>A0A383W241</accession>
<feature type="transmembrane region" description="Helical" evidence="1">
    <location>
        <begin position="404"/>
        <end position="429"/>
    </location>
</feature>
<feature type="transmembrane region" description="Helical" evidence="1">
    <location>
        <begin position="99"/>
        <end position="124"/>
    </location>
</feature>
<gene>
    <name evidence="2" type="ORF">BQ4739_LOCUS11687</name>
</gene>
<feature type="transmembrane region" description="Helical" evidence="1">
    <location>
        <begin position="298"/>
        <end position="321"/>
    </location>
</feature>
<organism evidence="2 3">
    <name type="scientific">Tetradesmus obliquus</name>
    <name type="common">Green alga</name>
    <name type="synonym">Acutodesmus obliquus</name>
    <dbReference type="NCBI Taxonomy" id="3088"/>
    <lineage>
        <taxon>Eukaryota</taxon>
        <taxon>Viridiplantae</taxon>
        <taxon>Chlorophyta</taxon>
        <taxon>core chlorophytes</taxon>
        <taxon>Chlorophyceae</taxon>
        <taxon>CS clade</taxon>
        <taxon>Sphaeropleales</taxon>
        <taxon>Scenedesmaceae</taxon>
        <taxon>Tetradesmus</taxon>
    </lineage>
</organism>
<sequence>MSLQLAPKIVADIEWAVVSLTGLIAVVSLLGALYSVPWTFRSRQQVATRAFNYLWVTRALLQVIAACYALSLDLRLQVLWSAKSAIIPGGYNVDAMCRLYIGLSFGLLEPSFLLLVLFACMYTVHKHTQGDPGSNPNLFIFALTVGLTLPMCAAQVFAALFSRIMTQLRYNEELMFKFFAASQPVGEVMCPADPQNPNCAVCLFPEFSTLISAAFALLYLLVLWAVLGRIAAAAINRMLARRIRLLQLCLFREFSTLISAAFALLYLLVLWAVLGQIAAAAINRMLARRIRLLQFSTLISAAFALLYLLVLWAVLGQIAAAAINRMLARRIRLLQFSTLISTAFALLYLLVLWAVLGRIAAAAINRMLARRIRLLQICITVIFCASVTLRGVTVVDADPYRLPFVCLTPSLLLLLQICITVFFCASVTLRGVTVVDANPYSLPLVCPTPSLLLLLLLLLQICITVFFCASVTLRGVTVVDANPYSLPFVCLWLANVAVGSALILVVSAVLVWVPVYDGRLANARLGGLCAASTALLNAPTELLPLVGYGKSAYSHDAGSSDYDYGGSQAGDQLEGECSPVLMMSNQLHHRGGGSGMAGGADTPSSSSFCMRPESAASISTSYARGSAAAAAAAGAGLGAAAAAGAAGGSSAAAGGALISSVGGGSSAVAEPAGIGRGLAAGSSLHGSVR</sequence>